<gene>
    <name evidence="6" type="primary">rpiR</name>
    <name evidence="6" type="ordered locus">PAJ_1206</name>
</gene>
<dbReference type="HOGENOM" id="CLU_055769_0_5_6"/>
<dbReference type="Pfam" id="PF01380">
    <property type="entry name" value="SIS"/>
    <property type="match status" value="1"/>
</dbReference>
<evidence type="ECO:0000259" key="4">
    <source>
        <dbReference type="PROSITE" id="PS51071"/>
    </source>
</evidence>
<dbReference type="PATRIC" id="fig|932677.3.peg.1399"/>
<dbReference type="Gene3D" id="1.10.10.10">
    <property type="entry name" value="Winged helix-like DNA-binding domain superfamily/Winged helix DNA-binding domain"/>
    <property type="match status" value="1"/>
</dbReference>
<dbReference type="InterPro" id="IPR035472">
    <property type="entry name" value="RpiR-like_SIS"/>
</dbReference>
<dbReference type="InterPro" id="IPR001347">
    <property type="entry name" value="SIS_dom"/>
</dbReference>
<name>A0A0H3KW39_PANAA</name>
<dbReference type="Gene3D" id="3.40.50.10490">
    <property type="entry name" value="Glucose-6-phosphate isomerase like protein, domain 1"/>
    <property type="match status" value="1"/>
</dbReference>
<dbReference type="SUPFAM" id="SSF46689">
    <property type="entry name" value="Homeodomain-like"/>
    <property type="match status" value="1"/>
</dbReference>
<organism evidence="6 7">
    <name type="scientific">Pantoea ananatis (strain AJ13355)</name>
    <dbReference type="NCBI Taxonomy" id="932677"/>
    <lineage>
        <taxon>Bacteria</taxon>
        <taxon>Pseudomonadati</taxon>
        <taxon>Pseudomonadota</taxon>
        <taxon>Gammaproteobacteria</taxon>
        <taxon>Enterobacterales</taxon>
        <taxon>Erwiniaceae</taxon>
        <taxon>Pantoea</taxon>
    </lineage>
</organism>
<evidence type="ECO:0000256" key="1">
    <source>
        <dbReference type="ARBA" id="ARBA00023015"/>
    </source>
</evidence>
<dbReference type="GO" id="GO:0003700">
    <property type="term" value="F:DNA-binding transcription factor activity"/>
    <property type="evidence" value="ECO:0007669"/>
    <property type="project" value="InterPro"/>
</dbReference>
<dbReference type="EMBL" id="AP012032">
    <property type="protein sequence ID" value="BAK11286.1"/>
    <property type="molecule type" value="Genomic_DNA"/>
</dbReference>
<evidence type="ECO:0000256" key="3">
    <source>
        <dbReference type="ARBA" id="ARBA00023163"/>
    </source>
</evidence>
<evidence type="ECO:0000313" key="6">
    <source>
        <dbReference type="EMBL" id="BAK11286.1"/>
    </source>
</evidence>
<dbReference type="OrthoDB" id="8582409at2"/>
<dbReference type="InterPro" id="IPR036388">
    <property type="entry name" value="WH-like_DNA-bd_sf"/>
</dbReference>
<evidence type="ECO:0000259" key="5">
    <source>
        <dbReference type="PROSITE" id="PS51464"/>
    </source>
</evidence>
<dbReference type="PANTHER" id="PTHR30514:SF1">
    <property type="entry name" value="HTH-TYPE TRANSCRIPTIONAL REGULATOR HEXR-RELATED"/>
    <property type="match status" value="1"/>
</dbReference>
<dbReference type="RefSeq" id="WP_013025753.1">
    <property type="nucleotide sequence ID" value="NC_017531.2"/>
</dbReference>
<evidence type="ECO:0000313" key="7">
    <source>
        <dbReference type="Proteomes" id="UP000006690"/>
    </source>
</evidence>
<dbReference type="InterPro" id="IPR009057">
    <property type="entry name" value="Homeodomain-like_sf"/>
</dbReference>
<dbReference type="GO" id="GO:0097367">
    <property type="term" value="F:carbohydrate derivative binding"/>
    <property type="evidence" value="ECO:0007669"/>
    <property type="project" value="InterPro"/>
</dbReference>
<accession>A0A0H3KW39</accession>
<dbReference type="Proteomes" id="UP000006690">
    <property type="component" value="Chromosome"/>
</dbReference>
<dbReference type="SUPFAM" id="SSF53697">
    <property type="entry name" value="SIS domain"/>
    <property type="match status" value="1"/>
</dbReference>
<dbReference type="AlphaFoldDB" id="A0A0H3KW39"/>
<dbReference type="GO" id="GO:1901135">
    <property type="term" value="P:carbohydrate derivative metabolic process"/>
    <property type="evidence" value="ECO:0007669"/>
    <property type="project" value="InterPro"/>
</dbReference>
<proteinExistence type="predicted"/>
<dbReference type="Pfam" id="PF01418">
    <property type="entry name" value="HTH_6"/>
    <property type="match status" value="1"/>
</dbReference>
<dbReference type="InterPro" id="IPR000281">
    <property type="entry name" value="HTH_RpiR"/>
</dbReference>
<dbReference type="eggNOG" id="COG1737">
    <property type="taxonomic scope" value="Bacteria"/>
</dbReference>
<feature type="domain" description="HTH rpiR-type" evidence="4">
    <location>
        <begin position="6"/>
        <end position="82"/>
    </location>
</feature>
<reference evidence="7" key="1">
    <citation type="journal article" date="2012" name="Appl. Microbiol. Biotechnol.">
        <title>The complete genome sequence of Pantoea ananatis AJ13355, an organism with great biotechnological potential.</title>
        <authorList>
            <person name="Hara Y."/>
            <person name="Kadotani N."/>
            <person name="Izui H."/>
            <person name="Katashkina J.I."/>
            <person name="Kuvaeva T.M."/>
            <person name="Andreeva I.G."/>
            <person name="Golubeva L.I."/>
            <person name="Malko D.B."/>
            <person name="Makeev V.J."/>
            <person name="Mashko S.V."/>
            <person name="Kozlov Y.I."/>
        </authorList>
    </citation>
    <scope>NUCLEOTIDE SEQUENCE [LARGE SCALE GENOMIC DNA]</scope>
    <source>
        <strain evidence="7">AJ13355</strain>
    </source>
</reference>
<dbReference type="InterPro" id="IPR047640">
    <property type="entry name" value="RpiR-like"/>
</dbReference>
<protein>
    <submittedName>
        <fullName evidence="6">HTH-type transcriptional regulator RpiR</fullName>
    </submittedName>
</protein>
<dbReference type="InterPro" id="IPR046348">
    <property type="entry name" value="SIS_dom_sf"/>
</dbReference>
<dbReference type="PROSITE" id="PS51464">
    <property type="entry name" value="SIS"/>
    <property type="match status" value="1"/>
</dbReference>
<sequence>MKQDPRAIGAQIRMRLPQLTPLERRVIEAIIARTDITEHTSLKEIAQENGVSEAMIVKITKKLNFTGFRNFRSSLIYYNASEVAGLHAEIEPDDSSEQLLAKVFRTSIQAIEETLSILDVSEFNRAADIIFKARHIDLYAVGGSATVARDLSHKMLKIGIKSTAYDDAHIMLMSAAVLSDDDVVIAISHSGATRAVNDPVKLAGRNGARVIVITNYVESPIARHAHVVLNSTSQGSHLLGENAASRIAQLNILDALFVAIAKKDLTRAEKNLMKTQHAVQDLREF</sequence>
<evidence type="ECO:0000256" key="2">
    <source>
        <dbReference type="ARBA" id="ARBA00023125"/>
    </source>
</evidence>
<dbReference type="KEGG" id="paj:PAJ_1206"/>
<keyword evidence="3" id="KW-0804">Transcription</keyword>
<dbReference type="NCBIfam" id="NF008458">
    <property type="entry name" value="PRK11337.1"/>
    <property type="match status" value="1"/>
</dbReference>
<dbReference type="GO" id="GO:0003677">
    <property type="term" value="F:DNA binding"/>
    <property type="evidence" value="ECO:0007669"/>
    <property type="project" value="UniProtKB-KW"/>
</dbReference>
<dbReference type="CDD" id="cd05013">
    <property type="entry name" value="SIS_RpiR"/>
    <property type="match status" value="1"/>
</dbReference>
<dbReference type="PROSITE" id="PS51071">
    <property type="entry name" value="HTH_RPIR"/>
    <property type="match status" value="1"/>
</dbReference>
<keyword evidence="2" id="KW-0238">DNA-binding</keyword>
<feature type="domain" description="SIS" evidence="5">
    <location>
        <begin position="126"/>
        <end position="266"/>
    </location>
</feature>
<dbReference type="PANTHER" id="PTHR30514">
    <property type="entry name" value="GLUCOKINASE"/>
    <property type="match status" value="1"/>
</dbReference>
<keyword evidence="1" id="KW-0805">Transcription regulation</keyword>